<evidence type="ECO:0008006" key="4">
    <source>
        <dbReference type="Google" id="ProtNLM"/>
    </source>
</evidence>
<feature type="transmembrane region" description="Helical" evidence="1">
    <location>
        <begin position="491"/>
        <end position="512"/>
    </location>
</feature>
<feature type="transmembrane region" description="Helical" evidence="1">
    <location>
        <begin position="143"/>
        <end position="161"/>
    </location>
</feature>
<keyword evidence="1" id="KW-0472">Membrane</keyword>
<feature type="transmembrane region" description="Helical" evidence="1">
    <location>
        <begin position="118"/>
        <end position="137"/>
    </location>
</feature>
<feature type="transmembrane region" description="Helical" evidence="1">
    <location>
        <begin position="579"/>
        <end position="599"/>
    </location>
</feature>
<evidence type="ECO:0000256" key="1">
    <source>
        <dbReference type="SAM" id="Phobius"/>
    </source>
</evidence>
<feature type="transmembrane region" description="Helical" evidence="1">
    <location>
        <begin position="463"/>
        <end position="485"/>
    </location>
</feature>
<evidence type="ECO:0000313" key="3">
    <source>
        <dbReference type="Proteomes" id="UP000466619"/>
    </source>
</evidence>
<feature type="transmembrane region" description="Helical" evidence="1">
    <location>
        <begin position="251"/>
        <end position="274"/>
    </location>
</feature>
<evidence type="ECO:0000313" key="2">
    <source>
        <dbReference type="EMBL" id="NDL05853.1"/>
    </source>
</evidence>
<dbReference type="RefSeq" id="WP_162120991.1">
    <property type="nucleotide sequence ID" value="NZ_CAWPJS010000099.1"/>
</dbReference>
<sequence>MNTLTIKKIFTKKYSTFLIFPIEAIINILSSFFSFYILIYIITLPLTYDLGKDDIGAIIFLIVILRPFLSVVNNISLFMLIKKQAYILSMFSNCFTSKKDIQQNEHDVVNYSEYDTSLILIISKIICFLYLSVLMITNIEEGVISLVSLLLILLPLSFFLFKKRIYLSKKLAKARKLRYRFIGSNLESLTSIFLTGYKGGKISNLNKIFNTEEKIKIVDSLWRAIDISSNAFIKIIPVILIMLVGKEVDNNNILIILLYSLILVSEYLGVIRLLTPFFDGYLAKNSIVDRYKNHVTSSKVNFNLDGEQGAIGKTILENIYISKELIHRDVFNKLVYDIFHLNEYLDMRAHINNLSRGQLSLVFSIRNIYTAIINNYKGCIYFNIEKTGWDSSTLVYFEHMISKIKHEYEIDILLSCSHVRENKNIEFNDKSKEKKSFFFDEDKKETEGLMICKFINIFKYNSFFGIILLLISSLSLFELGRITYIEYNNEIFNILLTSFFGMACFIMGAFLIEFKIRKKARIDIYNSIEKNLSKEGFNLFKHEYNVIINKFTMYAKDVFWFGAIFVGAIFLSIRSGSFIIILGVMFLFVASILLLYAPYKKNRTKHYEMLHSLTMSFSYIKKLPQCNSVSKFCQDTITYGIHNLYTIASQRYLITSLASILGLIVSSLVIFYSLYPNFEPDNITAAINLDNRIVIFYFAIFGYLSETTSIQRITEYNYISHGKNLHHYKLSNLEKKLDEERIIQLVGSNGSGKTLFLRGFSAANEYIYIDHGVDRKLINDKFLDYLNNSSSNVIIFDEFDCKNLINKIDKNKKIIIVSHMECFGSKFDISEVR</sequence>
<feature type="transmembrane region" description="Helical" evidence="1">
    <location>
        <begin position="224"/>
        <end position="245"/>
    </location>
</feature>
<gene>
    <name evidence="2" type="ORF">GPY48_22700</name>
</gene>
<feature type="transmembrane region" description="Helical" evidence="1">
    <location>
        <begin position="17"/>
        <end position="43"/>
    </location>
</feature>
<feature type="transmembrane region" description="Helical" evidence="1">
    <location>
        <begin position="55"/>
        <end position="81"/>
    </location>
</feature>
<feature type="transmembrane region" description="Helical" evidence="1">
    <location>
        <begin position="558"/>
        <end position="573"/>
    </location>
</feature>
<protein>
    <recommendedName>
        <fullName evidence="4">ABC transmembrane type-1 domain-containing protein</fullName>
    </recommendedName>
</protein>
<dbReference type="InterPro" id="IPR027417">
    <property type="entry name" value="P-loop_NTPase"/>
</dbReference>
<keyword evidence="1" id="KW-0812">Transmembrane</keyword>
<dbReference type="EMBL" id="WSFC01000099">
    <property type="protein sequence ID" value="NDL05853.1"/>
    <property type="molecule type" value="Genomic_DNA"/>
</dbReference>
<proteinExistence type="predicted"/>
<keyword evidence="3" id="KW-1185">Reference proteome</keyword>
<dbReference type="Proteomes" id="UP000466619">
    <property type="component" value="Unassembled WGS sequence"/>
</dbReference>
<feature type="transmembrane region" description="Helical" evidence="1">
    <location>
        <begin position="686"/>
        <end position="704"/>
    </location>
</feature>
<reference evidence="2 3" key="1">
    <citation type="submission" date="2019-12" db="EMBL/GenBank/DDBJ databases">
        <title>Engineering Photorhabdus to improve their lethality against agricultural pests.</title>
        <authorList>
            <person name="Machado R.A.R."/>
        </authorList>
    </citation>
    <scope>NUCLEOTIDE SEQUENCE [LARGE SCALE GENOMIC DNA]</scope>
    <source>
        <strain evidence="2 3">M-CN4</strain>
    </source>
</reference>
<comment type="caution">
    <text evidence="2">The sequence shown here is derived from an EMBL/GenBank/DDBJ whole genome shotgun (WGS) entry which is preliminary data.</text>
</comment>
<feature type="transmembrane region" description="Helical" evidence="1">
    <location>
        <begin position="652"/>
        <end position="674"/>
    </location>
</feature>
<dbReference type="SUPFAM" id="SSF52540">
    <property type="entry name" value="P-loop containing nucleoside triphosphate hydrolases"/>
    <property type="match status" value="1"/>
</dbReference>
<keyword evidence="1" id="KW-1133">Transmembrane helix</keyword>
<name>A0ABX0ASF8_9GAMM</name>
<organism evidence="2 3">
    <name type="scientific">Photorhabdus bodei</name>
    <dbReference type="NCBI Taxonomy" id="2029681"/>
    <lineage>
        <taxon>Bacteria</taxon>
        <taxon>Pseudomonadati</taxon>
        <taxon>Pseudomonadota</taxon>
        <taxon>Gammaproteobacteria</taxon>
        <taxon>Enterobacterales</taxon>
        <taxon>Morganellaceae</taxon>
        <taxon>Photorhabdus</taxon>
    </lineage>
</organism>
<accession>A0ABX0ASF8</accession>